<accession>A0A268P3K1</accession>
<proteinExistence type="predicted"/>
<sequence>MQVGTIVCQHCNEAVEHFEGEKVSRLYAVSSCSRCQQQTTETLANK</sequence>
<dbReference type="Proteomes" id="UP000216207">
    <property type="component" value="Unassembled WGS sequence"/>
</dbReference>
<comment type="caution">
    <text evidence="1">The sequence shown here is derived from an EMBL/GenBank/DDBJ whole genome shotgun (WGS) entry which is preliminary data.</text>
</comment>
<organism evidence="1 2">
    <name type="scientific">Shouchella clausii</name>
    <name type="common">Alkalihalobacillus clausii</name>
    <dbReference type="NCBI Taxonomy" id="79880"/>
    <lineage>
        <taxon>Bacteria</taxon>
        <taxon>Bacillati</taxon>
        <taxon>Bacillota</taxon>
        <taxon>Bacilli</taxon>
        <taxon>Bacillales</taxon>
        <taxon>Bacillaceae</taxon>
        <taxon>Shouchella</taxon>
    </lineage>
</organism>
<dbReference type="RefSeq" id="WP_081427630.1">
    <property type="nucleotide sequence ID" value="NZ_BOQQ01000003.1"/>
</dbReference>
<evidence type="ECO:0000313" key="1">
    <source>
        <dbReference type="EMBL" id="PAE90297.1"/>
    </source>
</evidence>
<gene>
    <name evidence="1" type="ORF">CHH72_04765</name>
</gene>
<name>A0A268P3K1_SHOCL</name>
<dbReference type="InterPro" id="IPR025236">
    <property type="entry name" value="SR1P"/>
</dbReference>
<dbReference type="AlphaFoldDB" id="A0A268P3K1"/>
<evidence type="ECO:0000313" key="2">
    <source>
        <dbReference type="Proteomes" id="UP000216207"/>
    </source>
</evidence>
<reference evidence="1 2" key="1">
    <citation type="submission" date="2017-07" db="EMBL/GenBank/DDBJ databases">
        <title>Isolation and whole genome analysis of endospore-forming bacteria from heroin.</title>
        <authorList>
            <person name="Kalinowski J."/>
            <person name="Ahrens B."/>
            <person name="Al-Dilaimi A."/>
            <person name="Winkler A."/>
            <person name="Wibberg D."/>
            <person name="Schleenbecker U."/>
            <person name="Ruckert C."/>
            <person name="Wolfel R."/>
            <person name="Grass G."/>
        </authorList>
    </citation>
    <scope>NUCLEOTIDE SEQUENCE [LARGE SCALE GENOMIC DNA]</scope>
    <source>
        <strain evidence="1 2">7539</strain>
    </source>
</reference>
<dbReference type="EMBL" id="NPCC01000005">
    <property type="protein sequence ID" value="PAE90297.1"/>
    <property type="molecule type" value="Genomic_DNA"/>
</dbReference>
<protein>
    <submittedName>
        <fullName evidence="1">GapA-binding peptide SR1P</fullName>
    </submittedName>
</protein>
<dbReference type="Pfam" id="PF13790">
    <property type="entry name" value="SR1P"/>
    <property type="match status" value="1"/>
</dbReference>